<sequence>MKTNRNERTPKEIDDIQDRMGSMEELDFSDRKDERSGRVGDTRPEDELRDEYPPERVREAGKTGGEVNDHNPTLDDLSPETLYDETGSRSPRERGEGLPNDKDLSVVDEHTIGGGSGLDEAELGRVKPLDGKPWDASQSEADTELSDEELGMDEQTLSRDDPLDSARYKKPDSE</sequence>
<feature type="compositionally biased region" description="Acidic residues" evidence="1">
    <location>
        <begin position="141"/>
        <end position="152"/>
    </location>
</feature>
<feature type="region of interest" description="Disordered" evidence="1">
    <location>
        <begin position="1"/>
        <end position="174"/>
    </location>
</feature>
<protein>
    <recommendedName>
        <fullName evidence="4">Phosphotransferase system, HPr-related protein</fullName>
    </recommendedName>
</protein>
<dbReference type="AlphaFoldDB" id="A0A1G9DLH9"/>
<organism evidence="2 3">
    <name type="scientific">Pseudomonas indica</name>
    <dbReference type="NCBI Taxonomy" id="137658"/>
    <lineage>
        <taxon>Bacteria</taxon>
        <taxon>Pseudomonadati</taxon>
        <taxon>Pseudomonadota</taxon>
        <taxon>Gammaproteobacteria</taxon>
        <taxon>Pseudomonadales</taxon>
        <taxon>Pseudomonadaceae</taxon>
        <taxon>Pseudomonas</taxon>
    </lineage>
</organism>
<proteinExistence type="predicted"/>
<feature type="compositionally biased region" description="Basic and acidic residues" evidence="1">
    <location>
        <begin position="156"/>
        <end position="174"/>
    </location>
</feature>
<feature type="compositionally biased region" description="Basic and acidic residues" evidence="1">
    <location>
        <begin position="86"/>
        <end position="111"/>
    </location>
</feature>
<evidence type="ECO:0000313" key="2">
    <source>
        <dbReference type="EMBL" id="SDK64747.1"/>
    </source>
</evidence>
<dbReference type="Proteomes" id="UP000198706">
    <property type="component" value="Unassembled WGS sequence"/>
</dbReference>
<dbReference type="RefSeq" id="WP_084337300.1">
    <property type="nucleotide sequence ID" value="NZ_FNFD01000009.1"/>
</dbReference>
<name>A0A1G9DLH9_9PSED</name>
<keyword evidence="3" id="KW-1185">Reference proteome</keyword>
<dbReference type="STRING" id="137658.SAMN05216186_10924"/>
<feature type="compositionally biased region" description="Basic and acidic residues" evidence="1">
    <location>
        <begin position="122"/>
        <end position="133"/>
    </location>
</feature>
<evidence type="ECO:0000256" key="1">
    <source>
        <dbReference type="SAM" id="MobiDB-lite"/>
    </source>
</evidence>
<accession>A0A1G9DLH9</accession>
<dbReference type="EMBL" id="FNFD01000009">
    <property type="protein sequence ID" value="SDK64747.1"/>
    <property type="molecule type" value="Genomic_DNA"/>
</dbReference>
<evidence type="ECO:0008006" key="4">
    <source>
        <dbReference type="Google" id="ProtNLM"/>
    </source>
</evidence>
<feature type="compositionally biased region" description="Basic and acidic residues" evidence="1">
    <location>
        <begin position="1"/>
        <end position="73"/>
    </location>
</feature>
<reference evidence="2 3" key="1">
    <citation type="submission" date="2016-10" db="EMBL/GenBank/DDBJ databases">
        <authorList>
            <person name="de Groot N.N."/>
        </authorList>
    </citation>
    <scope>NUCLEOTIDE SEQUENCE [LARGE SCALE GENOMIC DNA]</scope>
    <source>
        <strain evidence="2 3">JCM 21544</strain>
    </source>
</reference>
<evidence type="ECO:0000313" key="3">
    <source>
        <dbReference type="Proteomes" id="UP000198706"/>
    </source>
</evidence>
<gene>
    <name evidence="2" type="ORF">SAMN05216186_10924</name>
</gene>